<evidence type="ECO:0000313" key="1">
    <source>
        <dbReference type="EnsemblPlants" id="KQL30742"/>
    </source>
</evidence>
<proteinExistence type="predicted"/>
<name>K3YX08_SETIT</name>
<dbReference type="EMBL" id="AGNK02000464">
    <property type="status" value="NOT_ANNOTATED_CDS"/>
    <property type="molecule type" value="Genomic_DNA"/>
</dbReference>
<reference evidence="2" key="1">
    <citation type="journal article" date="2012" name="Nat. Biotechnol.">
        <title>Reference genome sequence of the model plant Setaria.</title>
        <authorList>
            <person name="Bennetzen J.L."/>
            <person name="Schmutz J."/>
            <person name="Wang H."/>
            <person name="Percifield R."/>
            <person name="Hawkins J."/>
            <person name="Pontaroli A.C."/>
            <person name="Estep M."/>
            <person name="Feng L."/>
            <person name="Vaughn J.N."/>
            <person name="Grimwood J."/>
            <person name="Jenkins J."/>
            <person name="Barry K."/>
            <person name="Lindquist E."/>
            <person name="Hellsten U."/>
            <person name="Deshpande S."/>
            <person name="Wang X."/>
            <person name="Wu X."/>
            <person name="Mitros T."/>
            <person name="Triplett J."/>
            <person name="Yang X."/>
            <person name="Ye C.Y."/>
            <person name="Mauro-Herrera M."/>
            <person name="Wang L."/>
            <person name="Li P."/>
            <person name="Sharma M."/>
            <person name="Sharma R."/>
            <person name="Ronald P.C."/>
            <person name="Panaud O."/>
            <person name="Kellogg E.A."/>
            <person name="Brutnell T.P."/>
            <person name="Doust A.N."/>
            <person name="Tuskan G.A."/>
            <person name="Rokhsar D."/>
            <person name="Devos K.M."/>
        </authorList>
    </citation>
    <scope>NUCLEOTIDE SEQUENCE [LARGE SCALE GENOMIC DNA]</scope>
    <source>
        <strain evidence="2">cv. Yugu1</strain>
    </source>
</reference>
<sequence length="102" mass="11062">MSCDWQNGRCAPCWGSKRGRDWQAGRGAHHELPAASMMHHHPGPVLFLVGGEVASALGQGANKAARLHSEDMPIRPIGFRPGHRSKQSHAWHAVAKLVGICQ</sequence>
<accession>K3YX08</accession>
<protein>
    <submittedName>
        <fullName evidence="1">Uncharacterized protein</fullName>
    </submittedName>
</protein>
<dbReference type="EnsemblPlants" id="KQL30742">
    <property type="protein sequence ID" value="KQL30742"/>
    <property type="gene ID" value="SETIT_018804mg"/>
</dbReference>
<keyword evidence="2" id="KW-1185">Reference proteome</keyword>
<dbReference type="Gramene" id="KQL30742">
    <property type="protein sequence ID" value="KQL30742"/>
    <property type="gene ID" value="SETIT_018804mg"/>
</dbReference>
<dbReference type="AlphaFoldDB" id="K3YX08"/>
<dbReference type="Proteomes" id="UP000004995">
    <property type="component" value="Unassembled WGS sequence"/>
</dbReference>
<dbReference type="InParanoid" id="K3YX08"/>
<evidence type="ECO:0000313" key="2">
    <source>
        <dbReference type="Proteomes" id="UP000004995"/>
    </source>
</evidence>
<dbReference type="HOGENOM" id="CLU_2282343_0_0_1"/>
<reference evidence="1" key="2">
    <citation type="submission" date="2018-08" db="UniProtKB">
        <authorList>
            <consortium name="EnsemblPlants"/>
        </authorList>
    </citation>
    <scope>IDENTIFICATION</scope>
    <source>
        <strain evidence="1">Yugu1</strain>
    </source>
</reference>
<organism evidence="1 2">
    <name type="scientific">Setaria italica</name>
    <name type="common">Foxtail millet</name>
    <name type="synonym">Panicum italicum</name>
    <dbReference type="NCBI Taxonomy" id="4555"/>
    <lineage>
        <taxon>Eukaryota</taxon>
        <taxon>Viridiplantae</taxon>
        <taxon>Streptophyta</taxon>
        <taxon>Embryophyta</taxon>
        <taxon>Tracheophyta</taxon>
        <taxon>Spermatophyta</taxon>
        <taxon>Magnoliopsida</taxon>
        <taxon>Liliopsida</taxon>
        <taxon>Poales</taxon>
        <taxon>Poaceae</taxon>
        <taxon>PACMAD clade</taxon>
        <taxon>Panicoideae</taxon>
        <taxon>Panicodae</taxon>
        <taxon>Paniceae</taxon>
        <taxon>Cenchrinae</taxon>
        <taxon>Setaria</taxon>
    </lineage>
</organism>